<reference evidence="5 6" key="1">
    <citation type="submission" date="2017-02" db="EMBL/GenBank/DDBJ databases">
        <authorList>
            <person name="Peterson S.W."/>
        </authorList>
    </citation>
    <scope>NUCLEOTIDE SEQUENCE [LARGE SCALE GENOMIC DNA]</scope>
    <source>
        <strain evidence="5 6">S285</strain>
    </source>
</reference>
<dbReference type="InterPro" id="IPR014710">
    <property type="entry name" value="RmlC-like_jellyroll"/>
</dbReference>
<dbReference type="Pfam" id="PF00190">
    <property type="entry name" value="Cupin_1"/>
    <property type="match status" value="2"/>
</dbReference>
<feature type="signal peptide" evidence="3">
    <location>
        <begin position="1"/>
        <end position="27"/>
    </location>
</feature>
<feature type="binding site" evidence="2">
    <location>
        <position position="160"/>
    </location>
    <ligand>
        <name>Mn(2+)</name>
        <dbReference type="ChEBI" id="CHEBI:29035"/>
        <label>1</label>
    </ligand>
</feature>
<protein>
    <submittedName>
        <fullName evidence="5">Oxalate decarboxylase</fullName>
    </submittedName>
</protein>
<dbReference type="PANTHER" id="PTHR35848">
    <property type="entry name" value="OXALATE-BINDING PROTEIN"/>
    <property type="match status" value="1"/>
</dbReference>
<evidence type="ECO:0000256" key="2">
    <source>
        <dbReference type="PIRSR" id="PIRSR617774-2"/>
    </source>
</evidence>
<evidence type="ECO:0000256" key="1">
    <source>
        <dbReference type="ARBA" id="ARBA00022723"/>
    </source>
</evidence>
<sequence length="395" mass="43481">MFTSRRNFLGSAAFASGLVTFTSVAEATDKYMAKAGDGGFGRQATQLPPGETVAFHDPKDVGAMPDFKFSLDGNRPKVTTGGWAKEATVHQFPISKGIAGVHMYLNPGASRELHWHAIAAEWAFVIEGRCQTVVIDPTGASEINNFEPGDLWYFAKGHGHSIQTIGDKPCHFILSFDNGAFSEHGTFSITDWIDVTPKDLLALEFGLPKDLFDAFPKGETYIQEGSVLRAEDALDAPWPKESTHKFRLLRDPKAARDFEGGTFRLATVDEFPAQKTMSGGLMTLKPGGMRKLHWNVNANEWHYYLKGRGQVAVFGSGGRGKVAEFTPGDVAYIPMGFGHTIKNIGDEDLEIVQTWDNGKFEEIDLDKWVQSSPRHLLRNNFAGVPDPTIAQMKRG</sequence>
<organism evidence="5 6">
    <name type="scientific">Methylocystis bryophila</name>
    <dbReference type="NCBI Taxonomy" id="655015"/>
    <lineage>
        <taxon>Bacteria</taxon>
        <taxon>Pseudomonadati</taxon>
        <taxon>Pseudomonadota</taxon>
        <taxon>Alphaproteobacteria</taxon>
        <taxon>Hyphomicrobiales</taxon>
        <taxon>Methylocystaceae</taxon>
        <taxon>Methylocystis</taxon>
    </lineage>
</organism>
<dbReference type="CDD" id="cd20305">
    <property type="entry name" value="cupin_OxDC_C"/>
    <property type="match status" value="1"/>
</dbReference>
<feature type="binding site" evidence="2">
    <location>
        <position position="116"/>
    </location>
    <ligand>
        <name>Mn(2+)</name>
        <dbReference type="ChEBI" id="CHEBI:29035"/>
        <label>1</label>
    </ligand>
</feature>
<dbReference type="CDD" id="cd20304">
    <property type="entry name" value="cupin_OxDC_N"/>
    <property type="match status" value="1"/>
</dbReference>
<dbReference type="KEGG" id="mbry:B1812_21100"/>
<dbReference type="GO" id="GO:0046872">
    <property type="term" value="F:metal ion binding"/>
    <property type="evidence" value="ECO:0007669"/>
    <property type="project" value="UniProtKB-KW"/>
</dbReference>
<dbReference type="EMBL" id="CP019948">
    <property type="protein sequence ID" value="ARN83864.1"/>
    <property type="molecule type" value="Genomic_DNA"/>
</dbReference>
<dbReference type="PANTHER" id="PTHR35848:SF9">
    <property type="entry name" value="SLL1358 PROTEIN"/>
    <property type="match status" value="1"/>
</dbReference>
<accession>A0A1W6N1X8</accession>
<keyword evidence="6" id="KW-1185">Reference proteome</keyword>
<evidence type="ECO:0000313" key="6">
    <source>
        <dbReference type="Proteomes" id="UP000193978"/>
    </source>
</evidence>
<feature type="chain" id="PRO_5013184773" evidence="3">
    <location>
        <begin position="28"/>
        <end position="395"/>
    </location>
</feature>
<dbReference type="InterPro" id="IPR006311">
    <property type="entry name" value="TAT_signal"/>
</dbReference>
<comment type="cofactor">
    <cofactor evidence="2">
        <name>Mn(2+)</name>
        <dbReference type="ChEBI" id="CHEBI:29035"/>
    </cofactor>
    <text evidence="2">Binds 2 manganese ions per subunit.</text>
</comment>
<evidence type="ECO:0000256" key="3">
    <source>
        <dbReference type="SAM" id="SignalP"/>
    </source>
</evidence>
<gene>
    <name evidence="5" type="ORF">B1812_21100</name>
</gene>
<dbReference type="RefSeq" id="WP_085773888.1">
    <property type="nucleotide sequence ID" value="NZ_AP027149.1"/>
</dbReference>
<dbReference type="InterPro" id="IPR011051">
    <property type="entry name" value="RmlC_Cupin_sf"/>
</dbReference>
<feature type="binding site" evidence="2">
    <location>
        <position position="121"/>
    </location>
    <ligand>
        <name>Mn(2+)</name>
        <dbReference type="ChEBI" id="CHEBI:29035"/>
        <label>1</label>
    </ligand>
</feature>
<dbReference type="PROSITE" id="PS51318">
    <property type="entry name" value="TAT"/>
    <property type="match status" value="1"/>
</dbReference>
<dbReference type="InterPro" id="IPR051610">
    <property type="entry name" value="GPI/OXD"/>
</dbReference>
<dbReference type="SUPFAM" id="SSF51182">
    <property type="entry name" value="RmlC-like cupins"/>
    <property type="match status" value="1"/>
</dbReference>
<dbReference type="SMART" id="SM00835">
    <property type="entry name" value="Cupin_1"/>
    <property type="match status" value="2"/>
</dbReference>
<keyword evidence="1 2" id="KW-0479">Metal-binding</keyword>
<evidence type="ECO:0000313" key="5">
    <source>
        <dbReference type="EMBL" id="ARN83864.1"/>
    </source>
</evidence>
<feature type="binding site" evidence="2">
    <location>
        <position position="114"/>
    </location>
    <ligand>
        <name>Mn(2+)</name>
        <dbReference type="ChEBI" id="CHEBI:29035"/>
        <label>1</label>
    </ligand>
</feature>
<feature type="binding site" evidence="2">
    <location>
        <position position="300"/>
    </location>
    <ligand>
        <name>Mn(2+)</name>
        <dbReference type="ChEBI" id="CHEBI:29035"/>
        <label>2</label>
    </ligand>
</feature>
<dbReference type="GO" id="GO:0033609">
    <property type="term" value="P:oxalate metabolic process"/>
    <property type="evidence" value="ECO:0007669"/>
    <property type="project" value="InterPro"/>
</dbReference>
<evidence type="ECO:0000259" key="4">
    <source>
        <dbReference type="SMART" id="SM00835"/>
    </source>
</evidence>
<feature type="binding site" evidence="2">
    <location>
        <position position="339"/>
    </location>
    <ligand>
        <name>Mn(2+)</name>
        <dbReference type="ChEBI" id="CHEBI:29035"/>
        <label>2</label>
    </ligand>
</feature>
<dbReference type="InterPro" id="IPR006045">
    <property type="entry name" value="Cupin_1"/>
</dbReference>
<keyword evidence="3" id="KW-0732">Signal</keyword>
<dbReference type="OrthoDB" id="1973590at2"/>
<feature type="domain" description="Cupin type-1" evidence="4">
    <location>
        <begin position="246"/>
        <end position="390"/>
    </location>
</feature>
<dbReference type="NCBIfam" id="TIGR03404">
    <property type="entry name" value="bicupin_oxalic"/>
    <property type="match status" value="1"/>
</dbReference>
<feature type="binding site" evidence="2">
    <location>
        <position position="293"/>
    </location>
    <ligand>
        <name>Mn(2+)</name>
        <dbReference type="ChEBI" id="CHEBI:29035"/>
        <label>2</label>
    </ligand>
</feature>
<name>A0A1W6N1X8_9HYPH</name>
<dbReference type="STRING" id="655015.B1812_21100"/>
<feature type="domain" description="Cupin type-1" evidence="4">
    <location>
        <begin position="69"/>
        <end position="213"/>
    </location>
</feature>
<dbReference type="InterPro" id="IPR017774">
    <property type="entry name" value="Bicupin_oxalate_deCO2ase/Oxase"/>
</dbReference>
<proteinExistence type="predicted"/>
<dbReference type="Gene3D" id="2.60.120.10">
    <property type="entry name" value="Jelly Rolls"/>
    <property type="match status" value="2"/>
</dbReference>
<dbReference type="Proteomes" id="UP000193978">
    <property type="component" value="Chromosome"/>
</dbReference>
<keyword evidence="2" id="KW-0464">Manganese</keyword>
<dbReference type="AlphaFoldDB" id="A0A1W6N1X8"/>